<reference evidence="1 2" key="1">
    <citation type="submission" date="2015-03" db="EMBL/GenBank/DDBJ databases">
        <title>Pseudomonas fluorescens 1855-344 Genome sequencing and assembly.</title>
        <authorList>
            <person name="Eng W.W.H."/>
            <person name="Gan H.M."/>
            <person name="Savka M.A."/>
        </authorList>
    </citation>
    <scope>NUCLEOTIDE SEQUENCE [LARGE SCALE GENOMIC DNA]</scope>
    <source>
        <strain evidence="1 2">1855-344</strain>
    </source>
</reference>
<name>A0A0F4XVC0_9PSED</name>
<organism evidence="1 2">
    <name type="scientific">Pseudomonas kilonensis</name>
    <dbReference type="NCBI Taxonomy" id="132476"/>
    <lineage>
        <taxon>Bacteria</taxon>
        <taxon>Pseudomonadati</taxon>
        <taxon>Pseudomonadota</taxon>
        <taxon>Gammaproteobacteria</taxon>
        <taxon>Pseudomonadales</taxon>
        <taxon>Pseudomonadaceae</taxon>
        <taxon>Pseudomonas</taxon>
    </lineage>
</organism>
<comment type="caution">
    <text evidence="1">The sequence shown here is derived from an EMBL/GenBank/DDBJ whole genome shotgun (WGS) entry which is preliminary data.</text>
</comment>
<dbReference type="Proteomes" id="UP000033662">
    <property type="component" value="Unassembled WGS sequence"/>
</dbReference>
<proteinExistence type="predicted"/>
<dbReference type="AlphaFoldDB" id="A0A0F4XVC0"/>
<dbReference type="EMBL" id="JZXC01000001">
    <property type="protein sequence ID" value="KKA09822.1"/>
    <property type="molecule type" value="Genomic_DNA"/>
</dbReference>
<evidence type="ECO:0000313" key="2">
    <source>
        <dbReference type="Proteomes" id="UP000033662"/>
    </source>
</evidence>
<protein>
    <submittedName>
        <fullName evidence="1">Uncharacterized protein</fullName>
    </submittedName>
</protein>
<sequence length="93" mass="10167">MFSLRHCANVCDSLGGRVSFDQLIYMGTGIDPAVRLLVFQEESLRFSTLALFAAMQEESQVRPAAGRWSGDWVAQGRVGLYGGSLRAIRLNGS</sequence>
<gene>
    <name evidence="1" type="ORF">VP02_00175</name>
</gene>
<evidence type="ECO:0000313" key="1">
    <source>
        <dbReference type="EMBL" id="KKA09822.1"/>
    </source>
</evidence>
<accession>A0A0F4XVC0</accession>